<dbReference type="InterPro" id="IPR032710">
    <property type="entry name" value="NTF2-like_dom_sf"/>
</dbReference>
<dbReference type="CDD" id="cd06171">
    <property type="entry name" value="Sigma70_r4"/>
    <property type="match status" value="1"/>
</dbReference>
<comment type="subunit">
    <text evidence="2">Interacts transiently with the RNA polymerase catalytic core formed by RpoA, RpoB, RpoC and RpoZ (2 alpha, 1 beta, 1 beta' and 1 omega subunit) to form the RNA polymerase holoenzyme that can initiate transcription.</text>
</comment>
<feature type="domain" description="RNA polymerase sigma-70 region 2" evidence="8">
    <location>
        <begin position="17"/>
        <end position="82"/>
    </location>
</feature>
<dbReference type="Gene3D" id="1.10.10.10">
    <property type="entry name" value="Winged helix-like DNA-binding domain superfamily/Winged helix DNA-binding domain"/>
    <property type="match status" value="1"/>
</dbReference>
<evidence type="ECO:0000259" key="9">
    <source>
        <dbReference type="Pfam" id="PF08281"/>
    </source>
</evidence>
<evidence type="ECO:0000259" key="8">
    <source>
        <dbReference type="Pfam" id="PF04542"/>
    </source>
</evidence>
<dbReference type="InterPro" id="IPR037401">
    <property type="entry name" value="SnoaL-like"/>
</dbReference>
<evidence type="ECO:0000256" key="2">
    <source>
        <dbReference type="ARBA" id="ARBA00011344"/>
    </source>
</evidence>
<dbReference type="Pfam" id="PF04542">
    <property type="entry name" value="Sigma70_r2"/>
    <property type="match status" value="1"/>
</dbReference>
<dbReference type="Gene3D" id="1.10.1740.10">
    <property type="match status" value="1"/>
</dbReference>
<dbReference type="EMBL" id="BOOA01000001">
    <property type="protein sequence ID" value="GIH21892.1"/>
    <property type="molecule type" value="Genomic_DNA"/>
</dbReference>
<dbReference type="InterPro" id="IPR000838">
    <property type="entry name" value="RNA_pol_sigma70_ECF_CS"/>
</dbReference>
<keyword evidence="3 7" id="KW-0805">Transcription regulation</keyword>
<dbReference type="InterPro" id="IPR036388">
    <property type="entry name" value="WH-like_DNA-bd_sf"/>
</dbReference>
<evidence type="ECO:0000256" key="4">
    <source>
        <dbReference type="ARBA" id="ARBA00023082"/>
    </source>
</evidence>
<dbReference type="PANTHER" id="PTHR43133">
    <property type="entry name" value="RNA POLYMERASE ECF-TYPE SIGMA FACTO"/>
    <property type="match status" value="1"/>
</dbReference>
<name>A0A919Q3Z9_9ACTN</name>
<dbReference type="Proteomes" id="UP000640052">
    <property type="component" value="Unassembled WGS sequence"/>
</dbReference>
<dbReference type="Pfam" id="PF12680">
    <property type="entry name" value="SnoaL_2"/>
    <property type="match status" value="1"/>
</dbReference>
<dbReference type="GO" id="GO:0003677">
    <property type="term" value="F:DNA binding"/>
    <property type="evidence" value="ECO:0007669"/>
    <property type="project" value="UniProtKB-KW"/>
</dbReference>
<dbReference type="Gene3D" id="3.10.450.50">
    <property type="match status" value="1"/>
</dbReference>
<comment type="similarity">
    <text evidence="1 7">Belongs to the sigma-70 factor family. ECF subfamily.</text>
</comment>
<evidence type="ECO:0000256" key="7">
    <source>
        <dbReference type="RuleBase" id="RU000716"/>
    </source>
</evidence>
<dbReference type="SUPFAM" id="SSF88946">
    <property type="entry name" value="Sigma2 domain of RNA polymerase sigma factors"/>
    <property type="match status" value="1"/>
</dbReference>
<evidence type="ECO:0000256" key="3">
    <source>
        <dbReference type="ARBA" id="ARBA00023015"/>
    </source>
</evidence>
<dbReference type="InterPro" id="IPR014284">
    <property type="entry name" value="RNA_pol_sigma-70_dom"/>
</dbReference>
<evidence type="ECO:0000256" key="6">
    <source>
        <dbReference type="ARBA" id="ARBA00023163"/>
    </source>
</evidence>
<evidence type="ECO:0000256" key="5">
    <source>
        <dbReference type="ARBA" id="ARBA00023125"/>
    </source>
</evidence>
<dbReference type="NCBIfam" id="TIGR02960">
    <property type="entry name" value="SigX5"/>
    <property type="match status" value="1"/>
</dbReference>
<dbReference type="PROSITE" id="PS01063">
    <property type="entry name" value="SIGMA70_ECF"/>
    <property type="match status" value="1"/>
</dbReference>
<keyword evidence="4 7" id="KW-0731">Sigma factor</keyword>
<dbReference type="SUPFAM" id="SSF54427">
    <property type="entry name" value="NTF2-like"/>
    <property type="match status" value="1"/>
</dbReference>
<keyword evidence="6 7" id="KW-0804">Transcription</keyword>
<organism evidence="11 12">
    <name type="scientific">Acrocarpospora phusangensis</name>
    <dbReference type="NCBI Taxonomy" id="1070424"/>
    <lineage>
        <taxon>Bacteria</taxon>
        <taxon>Bacillati</taxon>
        <taxon>Actinomycetota</taxon>
        <taxon>Actinomycetes</taxon>
        <taxon>Streptosporangiales</taxon>
        <taxon>Streptosporangiaceae</taxon>
        <taxon>Acrocarpospora</taxon>
    </lineage>
</organism>
<evidence type="ECO:0000313" key="11">
    <source>
        <dbReference type="EMBL" id="GIH21892.1"/>
    </source>
</evidence>
<dbReference type="InterPro" id="IPR013249">
    <property type="entry name" value="RNA_pol_sigma70_r4_t2"/>
</dbReference>
<dbReference type="RefSeq" id="WP_204038758.1">
    <property type="nucleotide sequence ID" value="NZ_BOOA01000001.1"/>
</dbReference>
<feature type="domain" description="RNA polymerase sigma factor 70 region 4 type 2" evidence="9">
    <location>
        <begin position="136"/>
        <end position="188"/>
    </location>
</feature>
<dbReference type="SUPFAM" id="SSF88659">
    <property type="entry name" value="Sigma3 and sigma4 domains of RNA polymerase sigma factors"/>
    <property type="match status" value="1"/>
</dbReference>
<accession>A0A919Q3Z9</accession>
<evidence type="ECO:0000259" key="10">
    <source>
        <dbReference type="Pfam" id="PF12680"/>
    </source>
</evidence>
<dbReference type="PANTHER" id="PTHR43133:SF65">
    <property type="entry name" value="ECF RNA POLYMERASE SIGMA FACTOR SIGG"/>
    <property type="match status" value="1"/>
</dbReference>
<protein>
    <recommendedName>
        <fullName evidence="7">RNA polymerase sigma factor</fullName>
    </recommendedName>
</protein>
<dbReference type="GO" id="GO:0016987">
    <property type="term" value="F:sigma factor activity"/>
    <property type="evidence" value="ECO:0007669"/>
    <property type="project" value="UniProtKB-KW"/>
</dbReference>
<dbReference type="InterPro" id="IPR013325">
    <property type="entry name" value="RNA_pol_sigma_r2"/>
</dbReference>
<sequence length="328" mass="36724">MADRVVDRERDFTRLADPYRRELLAHCYGILGSVDEAEDLVQETYLRAWRAYEQFEGRSSIRTWLYRIATNACLTAVEQRNRRPMPTGLGGPCEDPEQLPPAQPEIPWLQPLPDALMRPECVDPAAIVGSRETVRLAMAAALQHLPPRQRAVLLLRDVFEWRAGEVAELLDTTTAAVNSMLQRARAQLGEVSADDDYSEPARRDQRELLDRWAAAMESADVAALMRLLDEDAVWEMPPFAAWFTGRAAIGRLIALHCPAGPGDTLMVPTRANGQPAFAFYLREDANAHRAYAMHVLSLRAGFVRRVSVFFSPELFGSFGLPMEYAAVG</sequence>
<keyword evidence="12" id="KW-1185">Reference proteome</keyword>
<dbReference type="AlphaFoldDB" id="A0A919Q3Z9"/>
<dbReference type="InterPro" id="IPR013324">
    <property type="entry name" value="RNA_pol_sigma_r3/r4-like"/>
</dbReference>
<dbReference type="GO" id="GO:0006950">
    <property type="term" value="P:response to stress"/>
    <property type="evidence" value="ECO:0007669"/>
    <property type="project" value="UniProtKB-ARBA"/>
</dbReference>
<dbReference type="GO" id="GO:0006352">
    <property type="term" value="P:DNA-templated transcription initiation"/>
    <property type="evidence" value="ECO:0007669"/>
    <property type="project" value="InterPro"/>
</dbReference>
<feature type="domain" description="SnoaL-like" evidence="10">
    <location>
        <begin position="210"/>
        <end position="282"/>
    </location>
</feature>
<dbReference type="InterPro" id="IPR007627">
    <property type="entry name" value="RNA_pol_sigma70_r2"/>
</dbReference>
<dbReference type="NCBIfam" id="TIGR02937">
    <property type="entry name" value="sigma70-ECF"/>
    <property type="match status" value="1"/>
</dbReference>
<keyword evidence="5 7" id="KW-0238">DNA-binding</keyword>
<dbReference type="InterPro" id="IPR039425">
    <property type="entry name" value="RNA_pol_sigma-70-like"/>
</dbReference>
<dbReference type="InterPro" id="IPR014305">
    <property type="entry name" value="RNA_pol_sigma-G_actinobac"/>
</dbReference>
<dbReference type="NCBIfam" id="NF006089">
    <property type="entry name" value="PRK08241.1"/>
    <property type="match status" value="1"/>
</dbReference>
<evidence type="ECO:0000256" key="1">
    <source>
        <dbReference type="ARBA" id="ARBA00010641"/>
    </source>
</evidence>
<gene>
    <name evidence="11" type="ORF">Aph01nite_02020</name>
</gene>
<reference evidence="11" key="1">
    <citation type="submission" date="2021-01" db="EMBL/GenBank/DDBJ databases">
        <title>Whole genome shotgun sequence of Acrocarpospora phusangensis NBRC 108782.</title>
        <authorList>
            <person name="Komaki H."/>
            <person name="Tamura T."/>
        </authorList>
    </citation>
    <scope>NUCLEOTIDE SEQUENCE</scope>
    <source>
        <strain evidence="11">NBRC 108782</strain>
    </source>
</reference>
<evidence type="ECO:0000313" key="12">
    <source>
        <dbReference type="Proteomes" id="UP000640052"/>
    </source>
</evidence>
<dbReference type="Pfam" id="PF08281">
    <property type="entry name" value="Sigma70_r4_2"/>
    <property type="match status" value="1"/>
</dbReference>
<proteinExistence type="inferred from homology"/>
<comment type="caution">
    <text evidence="11">The sequence shown here is derived from an EMBL/GenBank/DDBJ whole genome shotgun (WGS) entry which is preliminary data.</text>
</comment>